<protein>
    <submittedName>
        <fullName evidence="2">Uncharacterized protein</fullName>
    </submittedName>
</protein>
<dbReference type="EnsemblPlants" id="Zm00001eb425920_T002">
    <property type="protein sequence ID" value="Zm00001eb425920_P002"/>
    <property type="gene ID" value="Zm00001eb425920"/>
</dbReference>
<feature type="transmembrane region" description="Helical" evidence="1">
    <location>
        <begin position="79"/>
        <end position="97"/>
    </location>
</feature>
<organism evidence="2 3">
    <name type="scientific">Zea mays</name>
    <name type="common">Maize</name>
    <dbReference type="NCBI Taxonomy" id="4577"/>
    <lineage>
        <taxon>Eukaryota</taxon>
        <taxon>Viridiplantae</taxon>
        <taxon>Streptophyta</taxon>
        <taxon>Embryophyta</taxon>
        <taxon>Tracheophyta</taxon>
        <taxon>Spermatophyta</taxon>
        <taxon>Magnoliopsida</taxon>
        <taxon>Liliopsida</taxon>
        <taxon>Poales</taxon>
        <taxon>Poaceae</taxon>
        <taxon>PACMAD clade</taxon>
        <taxon>Panicoideae</taxon>
        <taxon>Andropogonodae</taxon>
        <taxon>Andropogoneae</taxon>
        <taxon>Tripsacinae</taxon>
        <taxon>Zea</taxon>
    </lineage>
</organism>
<sequence length="138" mass="15397">MMLLMWPTKSASSKVTASGICCALFPCETRVFVAMAQWLHDHVLCTLTNLISSKSQVVLINTWILSLIRIGLVFGSHISLYWVGVLISPFFALGWSLEIGTRPDSCWSIVYGSAFIMRAAAHGNWLRQLCMQFSRSVP</sequence>
<evidence type="ECO:0000313" key="3">
    <source>
        <dbReference type="Proteomes" id="UP000007305"/>
    </source>
</evidence>
<evidence type="ECO:0000313" key="2">
    <source>
        <dbReference type="EnsemblPlants" id="Zm00001eb425920_P002"/>
    </source>
</evidence>
<accession>A0A804RK80</accession>
<evidence type="ECO:0000256" key="1">
    <source>
        <dbReference type="SAM" id="Phobius"/>
    </source>
</evidence>
<name>A0A804RK80_MAIZE</name>
<feature type="transmembrane region" description="Helical" evidence="1">
    <location>
        <begin position="109"/>
        <end position="126"/>
    </location>
</feature>
<dbReference type="AlphaFoldDB" id="A0A804RK80"/>
<dbReference type="Gramene" id="Zm00001eb425920_T002">
    <property type="protein sequence ID" value="Zm00001eb425920_P002"/>
    <property type="gene ID" value="Zm00001eb425920"/>
</dbReference>
<keyword evidence="1" id="KW-1133">Transmembrane helix</keyword>
<dbReference type="Proteomes" id="UP000007305">
    <property type="component" value="Chromosome 10"/>
</dbReference>
<keyword evidence="1" id="KW-0472">Membrane</keyword>
<reference evidence="3" key="1">
    <citation type="journal article" date="2009" name="Science">
        <title>The B73 maize genome: complexity, diversity, and dynamics.</title>
        <authorList>
            <person name="Schnable P.S."/>
            <person name="Ware D."/>
            <person name="Fulton R.S."/>
            <person name="Stein J.C."/>
            <person name="Wei F."/>
            <person name="Pasternak S."/>
            <person name="Liang C."/>
            <person name="Zhang J."/>
            <person name="Fulton L."/>
            <person name="Graves T.A."/>
            <person name="Minx P."/>
            <person name="Reily A.D."/>
            <person name="Courtney L."/>
            <person name="Kruchowski S.S."/>
            <person name="Tomlinson C."/>
            <person name="Strong C."/>
            <person name="Delehaunty K."/>
            <person name="Fronick C."/>
            <person name="Courtney B."/>
            <person name="Rock S.M."/>
            <person name="Belter E."/>
            <person name="Du F."/>
            <person name="Kim K."/>
            <person name="Abbott R.M."/>
            <person name="Cotton M."/>
            <person name="Levy A."/>
            <person name="Marchetto P."/>
            <person name="Ochoa K."/>
            <person name="Jackson S.M."/>
            <person name="Gillam B."/>
            <person name="Chen W."/>
            <person name="Yan L."/>
            <person name="Higginbotham J."/>
            <person name="Cardenas M."/>
            <person name="Waligorski J."/>
            <person name="Applebaum E."/>
            <person name="Phelps L."/>
            <person name="Falcone J."/>
            <person name="Kanchi K."/>
            <person name="Thane T."/>
            <person name="Scimone A."/>
            <person name="Thane N."/>
            <person name="Henke J."/>
            <person name="Wang T."/>
            <person name="Ruppert J."/>
            <person name="Shah N."/>
            <person name="Rotter K."/>
            <person name="Hodges J."/>
            <person name="Ingenthron E."/>
            <person name="Cordes M."/>
            <person name="Kohlberg S."/>
            <person name="Sgro J."/>
            <person name="Delgado B."/>
            <person name="Mead K."/>
            <person name="Chinwalla A."/>
            <person name="Leonard S."/>
            <person name="Crouse K."/>
            <person name="Collura K."/>
            <person name="Kudrna D."/>
            <person name="Currie J."/>
            <person name="He R."/>
            <person name="Angelova A."/>
            <person name="Rajasekar S."/>
            <person name="Mueller T."/>
            <person name="Lomeli R."/>
            <person name="Scara G."/>
            <person name="Ko A."/>
            <person name="Delaney K."/>
            <person name="Wissotski M."/>
            <person name="Lopez G."/>
            <person name="Campos D."/>
            <person name="Braidotti M."/>
            <person name="Ashley E."/>
            <person name="Golser W."/>
            <person name="Kim H."/>
            <person name="Lee S."/>
            <person name="Lin J."/>
            <person name="Dujmic Z."/>
            <person name="Kim W."/>
            <person name="Talag J."/>
            <person name="Zuccolo A."/>
            <person name="Fan C."/>
            <person name="Sebastian A."/>
            <person name="Kramer M."/>
            <person name="Spiegel L."/>
            <person name="Nascimento L."/>
            <person name="Zutavern T."/>
            <person name="Miller B."/>
            <person name="Ambroise C."/>
            <person name="Muller S."/>
            <person name="Spooner W."/>
            <person name="Narechania A."/>
            <person name="Ren L."/>
            <person name="Wei S."/>
            <person name="Kumari S."/>
            <person name="Faga B."/>
            <person name="Levy M.J."/>
            <person name="McMahan L."/>
            <person name="Van Buren P."/>
            <person name="Vaughn M.W."/>
            <person name="Ying K."/>
            <person name="Yeh C.-T."/>
            <person name="Emrich S.J."/>
            <person name="Jia Y."/>
            <person name="Kalyanaraman A."/>
            <person name="Hsia A.-P."/>
            <person name="Barbazuk W.B."/>
            <person name="Baucom R.S."/>
            <person name="Brutnell T.P."/>
            <person name="Carpita N.C."/>
            <person name="Chaparro C."/>
            <person name="Chia J.-M."/>
            <person name="Deragon J.-M."/>
            <person name="Estill J.C."/>
            <person name="Fu Y."/>
            <person name="Jeddeloh J.A."/>
            <person name="Han Y."/>
            <person name="Lee H."/>
            <person name="Li P."/>
            <person name="Lisch D.R."/>
            <person name="Liu S."/>
            <person name="Liu Z."/>
            <person name="Nagel D.H."/>
            <person name="McCann M.C."/>
            <person name="SanMiguel P."/>
            <person name="Myers A.M."/>
            <person name="Nettleton D."/>
            <person name="Nguyen J."/>
            <person name="Penning B.W."/>
            <person name="Ponnala L."/>
            <person name="Schneider K.L."/>
            <person name="Schwartz D.C."/>
            <person name="Sharma A."/>
            <person name="Soderlund C."/>
            <person name="Springer N.M."/>
            <person name="Sun Q."/>
            <person name="Wang H."/>
            <person name="Waterman M."/>
            <person name="Westerman R."/>
            <person name="Wolfgruber T.K."/>
            <person name="Yang L."/>
            <person name="Yu Y."/>
            <person name="Zhang L."/>
            <person name="Zhou S."/>
            <person name="Zhu Q."/>
            <person name="Bennetzen J.L."/>
            <person name="Dawe R.K."/>
            <person name="Jiang J."/>
            <person name="Jiang N."/>
            <person name="Presting G.G."/>
            <person name="Wessler S.R."/>
            <person name="Aluru S."/>
            <person name="Martienssen R.A."/>
            <person name="Clifton S.W."/>
            <person name="McCombie W.R."/>
            <person name="Wing R.A."/>
            <person name="Wilson R.K."/>
        </authorList>
    </citation>
    <scope>NUCLEOTIDE SEQUENCE [LARGE SCALE GENOMIC DNA]</scope>
    <source>
        <strain evidence="3">cv. B73</strain>
    </source>
</reference>
<reference evidence="2" key="3">
    <citation type="submission" date="2021-05" db="UniProtKB">
        <authorList>
            <consortium name="EnsemblPlants"/>
        </authorList>
    </citation>
    <scope>IDENTIFICATION</scope>
    <source>
        <strain evidence="2">cv. B73</strain>
    </source>
</reference>
<keyword evidence="1" id="KW-0812">Transmembrane</keyword>
<reference evidence="2" key="2">
    <citation type="submission" date="2019-07" db="EMBL/GenBank/DDBJ databases">
        <authorList>
            <person name="Seetharam A."/>
            <person name="Woodhouse M."/>
            <person name="Cannon E."/>
        </authorList>
    </citation>
    <scope>NUCLEOTIDE SEQUENCE [LARGE SCALE GENOMIC DNA]</scope>
    <source>
        <strain evidence="2">cv. B73</strain>
    </source>
</reference>
<keyword evidence="3" id="KW-1185">Reference proteome</keyword>
<proteinExistence type="predicted"/>